<dbReference type="SUPFAM" id="SSF53383">
    <property type="entry name" value="PLP-dependent transferases"/>
    <property type="match status" value="1"/>
</dbReference>
<dbReference type="PANTHER" id="PTHR48097">
    <property type="entry name" value="L-THREONINE ALDOLASE-RELATED"/>
    <property type="match status" value="1"/>
</dbReference>
<name>G1U159_RABIT</name>
<dbReference type="GO" id="GO:0008732">
    <property type="term" value="F:L-allo-threonine aldolase activity"/>
    <property type="evidence" value="ECO:0007669"/>
    <property type="project" value="TreeGrafter"/>
</dbReference>
<evidence type="ECO:0000256" key="5">
    <source>
        <dbReference type="ARBA" id="ARBA00023239"/>
    </source>
</evidence>
<evidence type="ECO:0000256" key="3">
    <source>
        <dbReference type="ARBA" id="ARBA00022898"/>
    </source>
</evidence>
<dbReference type="InterPro" id="IPR015424">
    <property type="entry name" value="PyrdxlP-dep_Trfase"/>
</dbReference>
<evidence type="ECO:0000256" key="2">
    <source>
        <dbReference type="ARBA" id="ARBA00006966"/>
    </source>
</evidence>
<dbReference type="AlphaFoldDB" id="G1U159"/>
<feature type="compositionally biased region" description="Pro residues" evidence="6">
    <location>
        <begin position="136"/>
        <end position="150"/>
    </location>
</feature>
<evidence type="ECO:0000313" key="8">
    <source>
        <dbReference type="Ensembl" id="ENSOCUP00000023092.2"/>
    </source>
</evidence>
<feature type="compositionally biased region" description="Basic residues" evidence="6">
    <location>
        <begin position="152"/>
        <end position="163"/>
    </location>
</feature>
<organism evidence="8 9">
    <name type="scientific">Oryctolagus cuniculus</name>
    <name type="common">Rabbit</name>
    <dbReference type="NCBI Taxonomy" id="9986"/>
    <lineage>
        <taxon>Eukaryota</taxon>
        <taxon>Metazoa</taxon>
        <taxon>Chordata</taxon>
        <taxon>Craniata</taxon>
        <taxon>Vertebrata</taxon>
        <taxon>Euteleostomi</taxon>
        <taxon>Mammalia</taxon>
        <taxon>Eutheria</taxon>
        <taxon>Euarchontoglires</taxon>
        <taxon>Glires</taxon>
        <taxon>Lagomorpha</taxon>
        <taxon>Leporidae</taxon>
        <taxon>Oryctolagus</taxon>
    </lineage>
</organism>
<dbReference type="GO" id="GO:0006545">
    <property type="term" value="P:glycine biosynthetic process"/>
    <property type="evidence" value="ECO:0007669"/>
    <property type="project" value="TreeGrafter"/>
</dbReference>
<comment type="similarity">
    <text evidence="2">Belongs to the threonine aldolase family.</text>
</comment>
<feature type="domain" description="Aromatic amino acid beta-eliminating lyase/threonine aldolase" evidence="7">
    <location>
        <begin position="259"/>
        <end position="459"/>
    </location>
</feature>
<dbReference type="Ensembl" id="ENSOCUT00000031786.3">
    <property type="protein sequence ID" value="ENSOCUP00000023092.2"/>
    <property type="gene ID" value="ENSOCUG00000025890.3"/>
</dbReference>
<evidence type="ECO:0000256" key="1">
    <source>
        <dbReference type="ARBA" id="ARBA00001933"/>
    </source>
</evidence>
<accession>G1U159</accession>
<dbReference type="HOGENOM" id="CLU_029381_0_1_1"/>
<dbReference type="GO" id="GO:0005829">
    <property type="term" value="C:cytosol"/>
    <property type="evidence" value="ECO:0007669"/>
    <property type="project" value="TreeGrafter"/>
</dbReference>
<evidence type="ECO:0000256" key="4">
    <source>
        <dbReference type="ARBA" id="ARBA00022990"/>
    </source>
</evidence>
<dbReference type="InParanoid" id="G1U159"/>
<dbReference type="InterPro" id="IPR001597">
    <property type="entry name" value="ArAA_b-elim_lyase/Thr_aldolase"/>
</dbReference>
<evidence type="ECO:0000313" key="9">
    <source>
        <dbReference type="Proteomes" id="UP000001811"/>
    </source>
</evidence>
<keyword evidence="3" id="KW-0663">Pyridoxal phosphate</keyword>
<dbReference type="Gene3D" id="3.90.1150.10">
    <property type="entry name" value="Aspartate Aminotransferase, domain 1"/>
    <property type="match status" value="1"/>
</dbReference>
<feature type="compositionally biased region" description="Pro residues" evidence="6">
    <location>
        <begin position="34"/>
        <end position="44"/>
    </location>
</feature>
<reference evidence="8" key="3">
    <citation type="submission" date="2025-09" db="UniProtKB">
        <authorList>
            <consortium name="Ensembl"/>
        </authorList>
    </citation>
    <scope>IDENTIFICATION</scope>
    <source>
        <strain evidence="8">Thorbecke</strain>
    </source>
</reference>
<dbReference type="FunCoup" id="G1U159">
    <property type="interactions" value="174"/>
</dbReference>
<sequence>MANLISGECAPERSRSLWAAARGAQAGDAGESAPHPPAAGPLPEPSAASQRACVPGGSFSRGWGHGAQVHAVQGPAQPSRPWIPSDSSARGRKGGKRRCFPGAETCGRAGPGLSLAHSGPGPASSVCLSDGSLPAPGLPAPPRAGQPPPRVRAGRRGSGRTRPARAAPRASSKAGRAAGSWGGEGRRARRSPACHMGEAEAPAGPRDTGQRPELLPGALLPPSGHTERESRTCAWALGSGRRRTPDSRARCPWSFVPRPSQIAGVHSEPLPDLPHGTLDLAGLERGLTRGLGSRYHPVCELVCLENTHSSSGGRVLPLDYLRQVHLLARTYGARVHLDGARLMNAAVALRVPPAHIVQHCDSVSLCFSKGLGAPAGALVGGRADFMEEAWRLRKALGGGMRQAGVLAAAALVGLADAQQVLLRDHENARQFAKGLQELASPFCSVDPSAVETNMVMVTLDGLPPAELCQRLQAVSAEEVAQTGRAVRVLLFPWTARAVRAVWHRDVSAQDTELALRKWEFVLGQLGR</sequence>
<dbReference type="FunFam" id="3.90.1150.10:FF:000041">
    <property type="entry name" value="Low-specificity L-threonine aldolase"/>
    <property type="match status" value="1"/>
</dbReference>
<dbReference type="InterPro" id="IPR015421">
    <property type="entry name" value="PyrdxlP-dep_Trfase_major"/>
</dbReference>
<feature type="region of interest" description="Disordered" evidence="6">
    <location>
        <begin position="16"/>
        <end position="230"/>
    </location>
</feature>
<dbReference type="STRING" id="9986.ENSOCUP00000023092"/>
<feature type="compositionally biased region" description="Low complexity" evidence="6">
    <location>
        <begin position="164"/>
        <end position="179"/>
    </location>
</feature>
<dbReference type="PANTHER" id="PTHR48097:SF9">
    <property type="entry name" value="L-THREONINE ALDOLASE"/>
    <property type="match status" value="1"/>
</dbReference>
<feature type="compositionally biased region" description="Low complexity" evidence="6">
    <location>
        <begin position="19"/>
        <end position="33"/>
    </location>
</feature>
<reference evidence="8 9" key="1">
    <citation type="journal article" date="2011" name="Nature">
        <title>A high-resolution map of human evolutionary constraint using 29 mammals.</title>
        <authorList>
            <person name="Lindblad-Toh K."/>
            <person name="Garber M."/>
            <person name="Zuk O."/>
            <person name="Lin M.F."/>
            <person name="Parker B.J."/>
            <person name="Washietl S."/>
            <person name="Kheradpour P."/>
            <person name="Ernst J."/>
            <person name="Jordan G."/>
            <person name="Mauceli E."/>
            <person name="Ward L.D."/>
            <person name="Lowe C.B."/>
            <person name="Holloway A.K."/>
            <person name="Clamp M."/>
            <person name="Gnerre S."/>
            <person name="Alfoldi J."/>
            <person name="Beal K."/>
            <person name="Chang J."/>
            <person name="Clawson H."/>
            <person name="Cuff J."/>
            <person name="Di Palma F."/>
            <person name="Fitzgerald S."/>
            <person name="Flicek P."/>
            <person name="Guttman M."/>
            <person name="Hubisz M.J."/>
            <person name="Jaffe D.B."/>
            <person name="Jungreis I."/>
            <person name="Kent W.J."/>
            <person name="Kostka D."/>
            <person name="Lara M."/>
            <person name="Martins A.L."/>
            <person name="Massingham T."/>
            <person name="Moltke I."/>
            <person name="Raney B.J."/>
            <person name="Rasmussen M.D."/>
            <person name="Robinson J."/>
            <person name="Stark A."/>
            <person name="Vilella A.J."/>
            <person name="Wen J."/>
            <person name="Xie X."/>
            <person name="Zody M.C."/>
            <person name="Baldwin J."/>
            <person name="Bloom T."/>
            <person name="Chin C.W."/>
            <person name="Heiman D."/>
            <person name="Nicol R."/>
            <person name="Nusbaum C."/>
            <person name="Young S."/>
            <person name="Wilkinson J."/>
            <person name="Worley K.C."/>
            <person name="Kovar C.L."/>
            <person name="Muzny D.M."/>
            <person name="Gibbs R.A."/>
            <person name="Cree A."/>
            <person name="Dihn H.H."/>
            <person name="Fowler G."/>
            <person name="Jhangiani S."/>
            <person name="Joshi V."/>
            <person name="Lee S."/>
            <person name="Lewis L.R."/>
            <person name="Nazareth L.V."/>
            <person name="Okwuonu G."/>
            <person name="Santibanez J."/>
            <person name="Warren W.C."/>
            <person name="Mardis E.R."/>
            <person name="Weinstock G.M."/>
            <person name="Wilson R.K."/>
            <person name="Delehaunty K."/>
            <person name="Dooling D."/>
            <person name="Fronik C."/>
            <person name="Fulton L."/>
            <person name="Fulton B."/>
            <person name="Graves T."/>
            <person name="Minx P."/>
            <person name="Sodergren E."/>
            <person name="Birney E."/>
            <person name="Margulies E.H."/>
            <person name="Herrero J."/>
            <person name="Green E.D."/>
            <person name="Haussler D."/>
            <person name="Siepel A."/>
            <person name="Goldman N."/>
            <person name="Pollard K.S."/>
            <person name="Pedersen J.S."/>
            <person name="Lander E.S."/>
            <person name="Kellis M."/>
        </authorList>
    </citation>
    <scope>NUCLEOTIDE SEQUENCE [LARGE SCALE GENOMIC DNA]</scope>
    <source>
        <strain evidence="9">Thorbecke</strain>
    </source>
</reference>
<dbReference type="eggNOG" id="KOG1368">
    <property type="taxonomic scope" value="Eukaryota"/>
</dbReference>
<dbReference type="GO" id="GO:0006567">
    <property type="term" value="P:L-threonine catabolic process"/>
    <property type="evidence" value="ECO:0007669"/>
    <property type="project" value="TreeGrafter"/>
</dbReference>
<dbReference type="InterPro" id="IPR015422">
    <property type="entry name" value="PyrdxlP-dep_Trfase_small"/>
</dbReference>
<dbReference type="Gene3D" id="3.40.640.10">
    <property type="entry name" value="Type I PLP-dependent aspartate aminotransferase-like (Major domain)"/>
    <property type="match status" value="1"/>
</dbReference>
<dbReference type="Pfam" id="PF01212">
    <property type="entry name" value="Beta_elim_lyase"/>
    <property type="match status" value="1"/>
</dbReference>
<evidence type="ECO:0000259" key="7">
    <source>
        <dbReference type="Pfam" id="PF01212"/>
    </source>
</evidence>
<dbReference type="Proteomes" id="UP000001811">
    <property type="component" value="Unplaced"/>
</dbReference>
<feature type="compositionally biased region" description="Basic residues" evidence="6">
    <location>
        <begin position="90"/>
        <end position="99"/>
    </location>
</feature>
<comment type="cofactor">
    <cofactor evidence="1">
        <name>pyridoxal 5'-phosphate</name>
        <dbReference type="ChEBI" id="CHEBI:597326"/>
    </cofactor>
</comment>
<protein>
    <recommendedName>
        <fullName evidence="7">Aromatic amino acid beta-eliminating lyase/threonine aldolase domain-containing protein</fullName>
    </recommendedName>
</protein>
<keyword evidence="5" id="KW-0456">Lyase</keyword>
<keyword evidence="9" id="KW-1185">Reference proteome</keyword>
<dbReference type="Bgee" id="ENSOCUG00000025890">
    <property type="expression patterns" value="Expressed in blood and 16 other cell types or tissues"/>
</dbReference>
<keyword evidence="4" id="KW-0007">Acetylation</keyword>
<dbReference type="PaxDb" id="9986-ENSOCUP00000023092"/>
<dbReference type="SMR" id="G1U159"/>
<evidence type="ECO:0000256" key="6">
    <source>
        <dbReference type="SAM" id="MobiDB-lite"/>
    </source>
</evidence>
<proteinExistence type="inferred from homology"/>
<dbReference type="GeneTree" id="ENSGT00390000014681"/>
<reference evidence="8" key="2">
    <citation type="submission" date="2025-08" db="UniProtKB">
        <authorList>
            <consortium name="Ensembl"/>
        </authorList>
    </citation>
    <scope>IDENTIFICATION</scope>
    <source>
        <strain evidence="8">Thorbecke</strain>
    </source>
</reference>